<proteinExistence type="predicted"/>
<sequence length="509" mass="59135">MLTVLKKELARKCLYDTKKEKMIERLKSQFQNKQNHSPAVRYNLCNRIFDCYRAYKFDSAFVYANKMIDIARQSNNQDNEIKSQILLGTILLNSGLYKEAFDVVEKLDPEKLSVPLRSDYLILRGRLYSGIAEYNNDGYFTRRYQIQSKQDLNHAEITVASTEFEQTLTDAYLPDLKRDKKLTPQFYYRYLTGHKLSEHGIAMSSTRLSFAYHGDNKVFFLSLAAINDIRSATKETLAIFLLGKELYRQNRTNEAYLFMQEAVKNAKFYGARNREVQIESLLPAIANKLLAEKQYERDRFVIVLLVILIIALVLFFTLVVYRKQLLRIKANEKTIIDQNIELKKVNEKLWESSRIKEELIGLFLKTCSTYIDTLDRAKRKILHSVKLGKFNDIKPLLDDVQIDREKEALYETLDNAFLKIFPNFISSFNLLLSPEDQIWPKGGEGLNPTLRIFALMRLGIHELPTVAKILGYSESTIYTYKIRVKAKALIQGTDFEKSIMEIKFIDVSG</sequence>
<dbReference type="InterPro" id="IPR045957">
    <property type="entry name" value="DUF6377"/>
</dbReference>
<dbReference type="EMBL" id="BAABJI010000002">
    <property type="protein sequence ID" value="GAA4912335.1"/>
    <property type="molecule type" value="Genomic_DNA"/>
</dbReference>
<keyword evidence="1" id="KW-1133">Transmembrane helix</keyword>
<dbReference type="Pfam" id="PF19904">
    <property type="entry name" value="DUF6377"/>
    <property type="match status" value="1"/>
</dbReference>
<accession>A0ABP9FR82</accession>
<feature type="domain" description="DUF6377" evidence="2">
    <location>
        <begin position="228"/>
        <end position="467"/>
    </location>
</feature>
<evidence type="ECO:0000259" key="2">
    <source>
        <dbReference type="Pfam" id="PF19904"/>
    </source>
</evidence>
<protein>
    <submittedName>
        <fullName evidence="3">DUF6377 domain-containing protein</fullName>
    </submittedName>
</protein>
<reference evidence="4" key="1">
    <citation type="journal article" date="2019" name="Int. J. Syst. Evol. Microbiol.">
        <title>The Global Catalogue of Microorganisms (GCM) 10K type strain sequencing project: providing services to taxonomists for standard genome sequencing and annotation.</title>
        <authorList>
            <consortium name="The Broad Institute Genomics Platform"/>
            <consortium name="The Broad Institute Genome Sequencing Center for Infectious Disease"/>
            <person name="Wu L."/>
            <person name="Ma J."/>
        </authorList>
    </citation>
    <scope>NUCLEOTIDE SEQUENCE [LARGE SCALE GENOMIC DNA]</scope>
    <source>
        <strain evidence="4">JCM 18283</strain>
    </source>
</reference>
<feature type="transmembrane region" description="Helical" evidence="1">
    <location>
        <begin position="300"/>
        <end position="321"/>
    </location>
</feature>
<name>A0ABP9FR82_9SPHI</name>
<evidence type="ECO:0000256" key="1">
    <source>
        <dbReference type="SAM" id="Phobius"/>
    </source>
</evidence>
<dbReference type="Proteomes" id="UP001501436">
    <property type="component" value="Unassembled WGS sequence"/>
</dbReference>
<comment type="caution">
    <text evidence="3">The sequence shown here is derived from an EMBL/GenBank/DDBJ whole genome shotgun (WGS) entry which is preliminary data.</text>
</comment>
<keyword evidence="1" id="KW-0472">Membrane</keyword>
<gene>
    <name evidence="3" type="ORF">GCM10023313_14250</name>
</gene>
<keyword evidence="1" id="KW-0812">Transmembrane</keyword>
<keyword evidence="4" id="KW-1185">Reference proteome</keyword>
<evidence type="ECO:0000313" key="3">
    <source>
        <dbReference type="EMBL" id="GAA4912335.1"/>
    </source>
</evidence>
<evidence type="ECO:0000313" key="4">
    <source>
        <dbReference type="Proteomes" id="UP001501436"/>
    </source>
</evidence>
<organism evidence="3 4">
    <name type="scientific">Mucilaginibacter defluvii</name>
    <dbReference type="NCBI Taxonomy" id="1196019"/>
    <lineage>
        <taxon>Bacteria</taxon>
        <taxon>Pseudomonadati</taxon>
        <taxon>Bacteroidota</taxon>
        <taxon>Sphingobacteriia</taxon>
        <taxon>Sphingobacteriales</taxon>
        <taxon>Sphingobacteriaceae</taxon>
        <taxon>Mucilaginibacter</taxon>
    </lineage>
</organism>